<protein>
    <recommendedName>
        <fullName evidence="1">Arrestin C-terminal-like domain-containing protein</fullName>
    </recommendedName>
</protein>
<dbReference type="GO" id="GO:0015031">
    <property type="term" value="P:protein transport"/>
    <property type="evidence" value="ECO:0007669"/>
    <property type="project" value="TreeGrafter"/>
</dbReference>
<evidence type="ECO:0000259" key="1">
    <source>
        <dbReference type="SMART" id="SM01017"/>
    </source>
</evidence>
<dbReference type="InterPro" id="IPR014752">
    <property type="entry name" value="Arrestin-like_C"/>
</dbReference>
<evidence type="ECO:0000313" key="3">
    <source>
        <dbReference type="Proteomes" id="UP000242913"/>
    </source>
</evidence>
<dbReference type="GO" id="GO:0005737">
    <property type="term" value="C:cytoplasm"/>
    <property type="evidence" value="ECO:0007669"/>
    <property type="project" value="TreeGrafter"/>
</dbReference>
<dbReference type="InterPro" id="IPR050357">
    <property type="entry name" value="Arrestin_domain-protein"/>
</dbReference>
<dbReference type="EMBL" id="KZ270020">
    <property type="protein sequence ID" value="OZC07830.1"/>
    <property type="molecule type" value="Genomic_DNA"/>
</dbReference>
<accession>A0A238BT01</accession>
<sequence>MVHEDDSSELFIDTKKEQQLLHISCQENIYIGQPFKILIEINFTHTTQIASLTGFFEGKFRTKISSQVEFQQIVTFRIEFDSLIQQWRRENGEIHASAGKHIAETELVIGEECPGSYSGKYGSIEYLTTVKLCFPDRVGYSELVQECPVNVIARMDITRYLSCYMPVHIERNFHKKFFCFNKLSTKVFINLSRAAFVQGETINIYGQINNEHPKNPVKGGIIGLIMVVRFRCNGNKKFTNTMLSCFTLPMVPQHSIIKFEHYLKIPDNVFPTYSDPDALINVSHHISVMLNECAPIEIPLIIGTAIPAEFTDIQNYDPSLLTNIDNIKIRPPLLTLQRQQQQQHTFWHLINDSQLLPLSQLQSSPLSTPLSSLLFPLPYLDPNCGKHHDKSHLVPLCTPFPTFHSTLNYHSQANFSPRELPATRYKGQSVLMIEEIE</sequence>
<dbReference type="PANTHER" id="PTHR11188">
    <property type="entry name" value="ARRESTIN DOMAIN CONTAINING PROTEIN"/>
    <property type="match status" value="1"/>
</dbReference>
<name>A0A238BT01_9BILA</name>
<dbReference type="Proteomes" id="UP000242913">
    <property type="component" value="Unassembled WGS sequence"/>
</dbReference>
<gene>
    <name evidence="2" type="ORF">X798_05140</name>
</gene>
<dbReference type="Gene3D" id="2.60.40.640">
    <property type="match status" value="2"/>
</dbReference>
<keyword evidence="3" id="KW-1185">Reference proteome</keyword>
<dbReference type="OrthoDB" id="2333384at2759"/>
<dbReference type="InterPro" id="IPR014756">
    <property type="entry name" value="Ig_E-set"/>
</dbReference>
<organism evidence="2 3">
    <name type="scientific">Onchocerca flexuosa</name>
    <dbReference type="NCBI Taxonomy" id="387005"/>
    <lineage>
        <taxon>Eukaryota</taxon>
        <taxon>Metazoa</taxon>
        <taxon>Ecdysozoa</taxon>
        <taxon>Nematoda</taxon>
        <taxon>Chromadorea</taxon>
        <taxon>Rhabditida</taxon>
        <taxon>Spirurina</taxon>
        <taxon>Spiruromorpha</taxon>
        <taxon>Filarioidea</taxon>
        <taxon>Onchocercidae</taxon>
        <taxon>Onchocerca</taxon>
    </lineage>
</organism>
<proteinExistence type="predicted"/>
<feature type="domain" description="Arrestin C-terminal-like" evidence="1">
    <location>
        <begin position="181"/>
        <end position="307"/>
    </location>
</feature>
<dbReference type="PANTHER" id="PTHR11188:SF17">
    <property type="entry name" value="FI21816P1"/>
    <property type="match status" value="1"/>
</dbReference>
<reference evidence="2 3" key="1">
    <citation type="submission" date="2015-12" db="EMBL/GenBank/DDBJ databases">
        <title>Draft genome of the nematode, Onchocerca flexuosa.</title>
        <authorList>
            <person name="Mitreva M."/>
        </authorList>
    </citation>
    <scope>NUCLEOTIDE SEQUENCE [LARGE SCALE GENOMIC DNA]</scope>
    <source>
        <strain evidence="2">Red Deer</strain>
    </source>
</reference>
<dbReference type="InterPro" id="IPR011022">
    <property type="entry name" value="Arrestin_C-like"/>
</dbReference>
<evidence type="ECO:0000313" key="2">
    <source>
        <dbReference type="EMBL" id="OZC07830.1"/>
    </source>
</evidence>
<dbReference type="AlphaFoldDB" id="A0A238BT01"/>
<dbReference type="SUPFAM" id="SSF81296">
    <property type="entry name" value="E set domains"/>
    <property type="match status" value="2"/>
</dbReference>
<dbReference type="SMART" id="SM01017">
    <property type="entry name" value="Arrestin_C"/>
    <property type="match status" value="1"/>
</dbReference>
<dbReference type="Pfam" id="PF02752">
    <property type="entry name" value="Arrestin_C"/>
    <property type="match status" value="1"/>
</dbReference>